<evidence type="ECO:0000313" key="2">
    <source>
        <dbReference type="Proteomes" id="UP001153321"/>
    </source>
</evidence>
<reference evidence="1" key="1">
    <citation type="submission" date="2022-02" db="EMBL/GenBank/DDBJ databases">
        <authorList>
            <person name="King R."/>
        </authorList>
    </citation>
    <scope>NUCLEOTIDE SEQUENCE</scope>
</reference>
<gene>
    <name evidence="1" type="ORF">SPLIT_LOCUS10156</name>
</gene>
<keyword evidence="2" id="KW-1185">Reference proteome</keyword>
<accession>A0A9P0IDL0</accession>
<dbReference type="EMBL" id="LR824536">
    <property type="protein sequence ID" value="CAH1644803.1"/>
    <property type="molecule type" value="Genomic_DNA"/>
</dbReference>
<organism evidence="1 2">
    <name type="scientific">Spodoptera littoralis</name>
    <name type="common">Egyptian cotton leafworm</name>
    <dbReference type="NCBI Taxonomy" id="7109"/>
    <lineage>
        <taxon>Eukaryota</taxon>
        <taxon>Metazoa</taxon>
        <taxon>Ecdysozoa</taxon>
        <taxon>Arthropoda</taxon>
        <taxon>Hexapoda</taxon>
        <taxon>Insecta</taxon>
        <taxon>Pterygota</taxon>
        <taxon>Neoptera</taxon>
        <taxon>Endopterygota</taxon>
        <taxon>Lepidoptera</taxon>
        <taxon>Glossata</taxon>
        <taxon>Ditrysia</taxon>
        <taxon>Noctuoidea</taxon>
        <taxon>Noctuidae</taxon>
        <taxon>Amphipyrinae</taxon>
        <taxon>Spodoptera</taxon>
    </lineage>
</organism>
<name>A0A9P0IDL0_SPOLI</name>
<protein>
    <submittedName>
        <fullName evidence="1">Uncharacterized protein</fullName>
    </submittedName>
</protein>
<proteinExistence type="predicted"/>
<sequence>MSTFWLNTQLHVLLHIRCVVTPFKEERCRPIVLYNKCDRSLIRRSSLKEHLLIYYIKISRVFLPNAITPERTSRFPRFYIRWKGLGVREVYSKENSGKKFFIFEAIWWRNGVRRVC</sequence>
<dbReference type="AlphaFoldDB" id="A0A9P0IDL0"/>
<dbReference type="Proteomes" id="UP001153321">
    <property type="component" value="Chromosome 5"/>
</dbReference>
<evidence type="ECO:0000313" key="1">
    <source>
        <dbReference type="EMBL" id="CAH1644803.1"/>
    </source>
</evidence>